<dbReference type="GO" id="GO:0036064">
    <property type="term" value="C:ciliary basal body"/>
    <property type="evidence" value="ECO:0007669"/>
    <property type="project" value="TreeGrafter"/>
</dbReference>
<dbReference type="EMBL" id="UZAK01006968">
    <property type="protein sequence ID" value="VDO91262.1"/>
    <property type="molecule type" value="Genomic_DNA"/>
</dbReference>
<dbReference type="Proteomes" id="UP000279833">
    <property type="component" value="Unassembled WGS sequence"/>
</dbReference>
<dbReference type="GO" id="GO:0042073">
    <property type="term" value="P:intraciliary transport"/>
    <property type="evidence" value="ECO:0007669"/>
    <property type="project" value="InterPro"/>
</dbReference>
<evidence type="ECO:0000256" key="1">
    <source>
        <dbReference type="SAM" id="Coils"/>
    </source>
</evidence>
<reference evidence="4" key="1">
    <citation type="submission" date="2016-06" db="UniProtKB">
        <authorList>
            <consortium name="WormBaseParasite"/>
        </authorList>
    </citation>
    <scope>IDENTIFICATION</scope>
</reference>
<accession>A0A183JQ70</accession>
<organism evidence="4">
    <name type="scientific">Schistosoma curassoni</name>
    <dbReference type="NCBI Taxonomy" id="6186"/>
    <lineage>
        <taxon>Eukaryota</taxon>
        <taxon>Metazoa</taxon>
        <taxon>Spiralia</taxon>
        <taxon>Lophotrochozoa</taxon>
        <taxon>Platyhelminthes</taxon>
        <taxon>Trematoda</taxon>
        <taxon>Digenea</taxon>
        <taxon>Strigeidida</taxon>
        <taxon>Schistosomatoidea</taxon>
        <taxon>Schistosomatidae</taxon>
        <taxon>Schistosoma</taxon>
    </lineage>
</organism>
<name>A0A183JQ70_9TREM</name>
<gene>
    <name evidence="2" type="ORF">SCUD_LOCUS4857</name>
</gene>
<protein>
    <submittedName>
        <fullName evidence="4">BZIP domain-containing protein</fullName>
    </submittedName>
</protein>
<feature type="coiled-coil region" evidence="1">
    <location>
        <begin position="10"/>
        <end position="58"/>
    </location>
</feature>
<dbReference type="WBParaSite" id="SCUD_0000485701-mRNA-1">
    <property type="protein sequence ID" value="SCUD_0000485701-mRNA-1"/>
    <property type="gene ID" value="SCUD_0000485701"/>
</dbReference>
<dbReference type="AlphaFoldDB" id="A0A183JQ70"/>
<dbReference type="GO" id="GO:0030992">
    <property type="term" value="C:intraciliary transport particle B"/>
    <property type="evidence" value="ECO:0007669"/>
    <property type="project" value="InterPro"/>
</dbReference>
<dbReference type="PANTHER" id="PTHR15614">
    <property type="entry name" value="INTRAFLAGELLAR TRANSPORT PROTEIN 81 HOMOLOG"/>
    <property type="match status" value="1"/>
</dbReference>
<dbReference type="GO" id="GO:0015631">
    <property type="term" value="F:tubulin binding"/>
    <property type="evidence" value="ECO:0007669"/>
    <property type="project" value="InterPro"/>
</dbReference>
<keyword evidence="1" id="KW-0175">Coiled coil</keyword>
<dbReference type="GO" id="GO:0060271">
    <property type="term" value="P:cilium assembly"/>
    <property type="evidence" value="ECO:0007669"/>
    <property type="project" value="InterPro"/>
</dbReference>
<sequence length="75" mass="8694">IQFQRYVAKLRSKNTIYKQKRAQLSELRAEKGILSRTVEILRNEENEMKTLLANAESEHGTSGCWETQTNLGKVR</sequence>
<evidence type="ECO:0000313" key="3">
    <source>
        <dbReference type="Proteomes" id="UP000279833"/>
    </source>
</evidence>
<keyword evidence="3" id="KW-1185">Reference proteome</keyword>
<proteinExistence type="predicted"/>
<evidence type="ECO:0000313" key="4">
    <source>
        <dbReference type="WBParaSite" id="SCUD_0000485701-mRNA-1"/>
    </source>
</evidence>
<reference evidence="2 3" key="2">
    <citation type="submission" date="2018-11" db="EMBL/GenBank/DDBJ databases">
        <authorList>
            <consortium name="Pathogen Informatics"/>
        </authorList>
    </citation>
    <scope>NUCLEOTIDE SEQUENCE [LARGE SCALE GENOMIC DNA]</scope>
    <source>
        <strain evidence="2">Dakar</strain>
        <strain evidence="3">Dakar, Senegal</strain>
    </source>
</reference>
<dbReference type="InterPro" id="IPR029600">
    <property type="entry name" value="IFT81"/>
</dbReference>
<evidence type="ECO:0000313" key="2">
    <source>
        <dbReference type="EMBL" id="VDO91262.1"/>
    </source>
</evidence>
<dbReference type="STRING" id="6186.A0A183JQ70"/>
<dbReference type="PANTHER" id="PTHR15614:SF2">
    <property type="entry name" value="INTRAFLAGELLAR TRANSPORT PROTEIN 81 HOMOLOG"/>
    <property type="match status" value="1"/>
</dbReference>